<protein>
    <recommendedName>
        <fullName evidence="4">F-box domain-containing protein</fullName>
    </recommendedName>
</protein>
<reference evidence="2 3" key="1">
    <citation type="submission" date="2019-10" db="EMBL/GenBank/DDBJ databases">
        <authorList>
            <person name="Palmer J.M."/>
        </authorList>
    </citation>
    <scope>NUCLEOTIDE SEQUENCE [LARGE SCALE GENOMIC DNA]</scope>
    <source>
        <strain evidence="2 3">TWF730</strain>
    </source>
</reference>
<proteinExistence type="predicted"/>
<organism evidence="2 3">
    <name type="scientific">Orbilia blumenaviensis</name>
    <dbReference type="NCBI Taxonomy" id="1796055"/>
    <lineage>
        <taxon>Eukaryota</taxon>
        <taxon>Fungi</taxon>
        <taxon>Dikarya</taxon>
        <taxon>Ascomycota</taxon>
        <taxon>Pezizomycotina</taxon>
        <taxon>Orbiliomycetes</taxon>
        <taxon>Orbiliales</taxon>
        <taxon>Orbiliaceae</taxon>
        <taxon>Orbilia</taxon>
    </lineage>
</organism>
<name>A0AAV9VLR7_9PEZI</name>
<keyword evidence="3" id="KW-1185">Reference proteome</keyword>
<evidence type="ECO:0000256" key="1">
    <source>
        <dbReference type="SAM" id="MobiDB-lite"/>
    </source>
</evidence>
<comment type="caution">
    <text evidence="2">The sequence shown here is derived from an EMBL/GenBank/DDBJ whole genome shotgun (WGS) entry which is preliminary data.</text>
</comment>
<feature type="compositionally biased region" description="Polar residues" evidence="1">
    <location>
        <begin position="25"/>
        <end position="36"/>
    </location>
</feature>
<feature type="compositionally biased region" description="Basic and acidic residues" evidence="1">
    <location>
        <begin position="123"/>
        <end position="137"/>
    </location>
</feature>
<dbReference type="Proteomes" id="UP001373714">
    <property type="component" value="Unassembled WGS sequence"/>
</dbReference>
<evidence type="ECO:0000313" key="3">
    <source>
        <dbReference type="Proteomes" id="UP001373714"/>
    </source>
</evidence>
<feature type="region of interest" description="Disordered" evidence="1">
    <location>
        <begin position="110"/>
        <end position="147"/>
    </location>
</feature>
<dbReference type="AlphaFoldDB" id="A0AAV9VLR7"/>
<feature type="region of interest" description="Disordered" evidence="1">
    <location>
        <begin position="1"/>
        <end position="36"/>
    </location>
</feature>
<evidence type="ECO:0008006" key="4">
    <source>
        <dbReference type="Google" id="ProtNLM"/>
    </source>
</evidence>
<accession>A0AAV9VLR7</accession>
<dbReference type="EMBL" id="JAVHNS010000002">
    <property type="protein sequence ID" value="KAK6362173.1"/>
    <property type="molecule type" value="Genomic_DNA"/>
</dbReference>
<gene>
    <name evidence="2" type="ORF">TWF730_005869</name>
</gene>
<sequence>MSTNMEVEENRLEMDLDTEYDVQGNEPSTPTDSETTIAAPASQTKSIILKSEEDKIIDIVTQFMSQPKSLIKSETASPESNPPTEIELISASLLPKDDGGNLLSDRIELQKREGGETEEENSGGERPHDRGKEVEGKEDGEDGERDGTNTAVLQEESHNGDNFQQSKLQQDKDDMELNCRSIFPFPADVNQNIFERLSSPDIYHFALSSKASYITAVPILFCRLKLPLSDYESGIERIFGVDIKSYVRTAVVDISNPVFWTTNYPGDRNIGRKLRTFENLKHLVVEKNSPYVSDAVLGSIFLYLVEQDSLEELTLDFTFQPGVVGITDFSRRFYECWRTVHQGAFHSRQRKLKTLNLRIANPDLVDDGLKDTPKFWVTILPTVQKLRLDLRDVPCPDSSATWTNYLHMSSSSGVVDMEVIFNDSIKRPYTEIGFHFPNVERLKVTFIAQTGNRPSAELSGLGRMKFLRYIDLPWAYDNLVPRDPIPNIVGTMYSKAKEKAKEVVQAKSQKESKDGKLKMRIQKQTKIALAIQRLTSIKEVTWRYKSEENGEDLSMTLSLHWAGTEPQLTEVEVGGNE</sequence>
<evidence type="ECO:0000313" key="2">
    <source>
        <dbReference type="EMBL" id="KAK6362173.1"/>
    </source>
</evidence>